<dbReference type="InterPro" id="IPR036061">
    <property type="entry name" value="CheW-like_dom_sf"/>
</dbReference>
<dbReference type="InterPro" id="IPR002545">
    <property type="entry name" value="CheW-lke_dom"/>
</dbReference>
<reference evidence="6 7" key="1">
    <citation type="submission" date="2019-08" db="EMBL/GenBank/DDBJ databases">
        <authorList>
            <person name="Khan S.A."/>
            <person name="Jeon C.O."/>
            <person name="Jeong S.E."/>
        </authorList>
    </citation>
    <scope>NUCLEOTIDE SEQUENCE [LARGE SCALE GENOMIC DNA]</scope>
    <source>
        <strain evidence="7">IMCC1728</strain>
    </source>
</reference>
<organism evidence="6 7">
    <name type="scientific">Piscinibacter aquaticus</name>
    <dbReference type="NCBI Taxonomy" id="392597"/>
    <lineage>
        <taxon>Bacteria</taxon>
        <taxon>Pseudomonadati</taxon>
        <taxon>Pseudomonadota</taxon>
        <taxon>Betaproteobacteria</taxon>
        <taxon>Burkholderiales</taxon>
        <taxon>Sphaerotilaceae</taxon>
        <taxon>Piscinibacter</taxon>
    </lineage>
</organism>
<evidence type="ECO:0000256" key="3">
    <source>
        <dbReference type="ARBA" id="ARBA00022490"/>
    </source>
</evidence>
<dbReference type="InterPro" id="IPR039315">
    <property type="entry name" value="CheW"/>
</dbReference>
<gene>
    <name evidence="6" type="ORF">FSC37_13815</name>
</gene>
<keyword evidence="3" id="KW-0963">Cytoplasm</keyword>
<dbReference type="GO" id="GO:0007165">
    <property type="term" value="P:signal transduction"/>
    <property type="evidence" value="ECO:0007669"/>
    <property type="project" value="InterPro"/>
</dbReference>
<evidence type="ECO:0000256" key="2">
    <source>
        <dbReference type="ARBA" id="ARBA00021483"/>
    </source>
</evidence>
<dbReference type="GO" id="GO:0006935">
    <property type="term" value="P:chemotaxis"/>
    <property type="evidence" value="ECO:0007669"/>
    <property type="project" value="UniProtKB-KW"/>
</dbReference>
<proteinExistence type="predicted"/>
<dbReference type="Gene3D" id="2.30.30.40">
    <property type="entry name" value="SH3 Domains"/>
    <property type="match status" value="1"/>
</dbReference>
<dbReference type="EMBL" id="VOPW01000001">
    <property type="protein sequence ID" value="TXC66531.1"/>
    <property type="molecule type" value="Genomic_DNA"/>
</dbReference>
<name>A0A5C6U3F5_9BURK</name>
<dbReference type="SUPFAM" id="SSF50341">
    <property type="entry name" value="CheW-like"/>
    <property type="match status" value="1"/>
</dbReference>
<dbReference type="GO" id="GO:0005829">
    <property type="term" value="C:cytosol"/>
    <property type="evidence" value="ECO:0007669"/>
    <property type="project" value="TreeGrafter"/>
</dbReference>
<dbReference type="FunFam" id="2.40.50.180:FF:000002">
    <property type="entry name" value="Chemotaxis protein CheW"/>
    <property type="match status" value="1"/>
</dbReference>
<comment type="caution">
    <text evidence="6">The sequence shown here is derived from an EMBL/GenBank/DDBJ whole genome shotgun (WGS) entry which is preliminary data.</text>
</comment>
<dbReference type="Gene3D" id="2.40.50.180">
    <property type="entry name" value="CheA-289, Domain 4"/>
    <property type="match status" value="1"/>
</dbReference>
<dbReference type="PROSITE" id="PS50851">
    <property type="entry name" value="CHEW"/>
    <property type="match status" value="1"/>
</dbReference>
<dbReference type="CDD" id="cd00732">
    <property type="entry name" value="CheW"/>
    <property type="match status" value="1"/>
</dbReference>
<dbReference type="Proteomes" id="UP000321832">
    <property type="component" value="Unassembled WGS sequence"/>
</dbReference>
<protein>
    <recommendedName>
        <fullName evidence="2">Chemotaxis protein CheW</fullName>
    </recommendedName>
</protein>
<evidence type="ECO:0000256" key="4">
    <source>
        <dbReference type="ARBA" id="ARBA00022500"/>
    </source>
</evidence>
<dbReference type="PANTHER" id="PTHR22617:SF45">
    <property type="entry name" value="CHEMOTAXIS PROTEIN CHEW"/>
    <property type="match status" value="1"/>
</dbReference>
<feature type="domain" description="CheW-like" evidence="5">
    <location>
        <begin position="23"/>
        <end position="167"/>
    </location>
</feature>
<sequence>MNMLADLPLQAREAAAAARATMPSEFLSFRLGNEEYGIDILRVQEIRSYEAPTRIANAPPFVKGVVNLRGVIVPIVDLRLKLACERVDYNDLTVVIVVNVRGRVIGAVVDSVSDVLPLAGEQIRPAPEMSSGLDGGTITGIGCVKQGDAQRMLILLDIEALMGGAEMGLIESALA</sequence>
<dbReference type="AlphaFoldDB" id="A0A5C6U3F5"/>
<evidence type="ECO:0000256" key="1">
    <source>
        <dbReference type="ARBA" id="ARBA00004496"/>
    </source>
</evidence>
<keyword evidence="4" id="KW-0145">Chemotaxis</keyword>
<evidence type="ECO:0000313" key="6">
    <source>
        <dbReference type="EMBL" id="TXC66531.1"/>
    </source>
</evidence>
<dbReference type="PANTHER" id="PTHR22617">
    <property type="entry name" value="CHEMOTAXIS SENSOR HISTIDINE KINASE-RELATED"/>
    <property type="match status" value="1"/>
</dbReference>
<dbReference type="Pfam" id="PF01584">
    <property type="entry name" value="CheW"/>
    <property type="match status" value="1"/>
</dbReference>
<comment type="subcellular location">
    <subcellularLocation>
        <location evidence="1">Cytoplasm</location>
    </subcellularLocation>
</comment>
<dbReference type="SMART" id="SM00260">
    <property type="entry name" value="CheW"/>
    <property type="match status" value="1"/>
</dbReference>
<evidence type="ECO:0000259" key="5">
    <source>
        <dbReference type="PROSITE" id="PS50851"/>
    </source>
</evidence>
<accession>A0A5C6U3F5</accession>
<keyword evidence="7" id="KW-1185">Reference proteome</keyword>
<evidence type="ECO:0000313" key="7">
    <source>
        <dbReference type="Proteomes" id="UP000321832"/>
    </source>
</evidence>